<name>A0A059XGY3_9RHOD</name>
<keyword evidence="1" id="KW-1133">Transmembrane helix</keyword>
<accession>A0A059XGY3</accession>
<dbReference type="AlphaFoldDB" id="A0A059XGY3"/>
<keyword evidence="1" id="KW-0472">Membrane</keyword>
<dbReference type="EMBL" id="KJ776836">
    <property type="protein sequence ID" value="AIA21378.1"/>
    <property type="molecule type" value="Genomic_DNA"/>
</dbReference>
<evidence type="ECO:0000256" key="1">
    <source>
        <dbReference type="SAM" id="Phobius"/>
    </source>
</evidence>
<keyword evidence="1" id="KW-0812">Transmembrane</keyword>
<feature type="transmembrane region" description="Helical" evidence="1">
    <location>
        <begin position="12"/>
        <end position="33"/>
    </location>
</feature>
<proteinExistence type="predicted"/>
<reference evidence="2" key="1">
    <citation type="journal article" date="2014" name="Sci. Rep.">
        <title>Minimally destructive sampling of type specimens of Pyropia (Bangiales, Rhodophyta) recovers complete plastid and mitochondrial genomes.</title>
        <authorList>
            <person name="Hughey J.R."/>
            <person name="Gabrielson P.W."/>
            <person name="Rohmer L."/>
            <person name="Tortolani J."/>
            <person name="Silva M."/>
            <person name="Miller K.A."/>
            <person name="Young J.D."/>
            <person name="Martell C."/>
            <person name="Ruediger E."/>
        </authorList>
    </citation>
    <scope>NUCLEOTIDE SEQUENCE</scope>
</reference>
<organism evidence="2">
    <name type="scientific">Pyropia kanakaensis</name>
    <dbReference type="NCBI Taxonomy" id="139729"/>
    <lineage>
        <taxon>Eukaryota</taxon>
        <taxon>Rhodophyta</taxon>
        <taxon>Bangiophyceae</taxon>
        <taxon>Bangiales</taxon>
        <taxon>Bangiaceae</taxon>
        <taxon>Pyropia</taxon>
    </lineage>
</organism>
<evidence type="ECO:0000313" key="2">
    <source>
        <dbReference type="EMBL" id="AIA21378.1"/>
    </source>
</evidence>
<geneLocation type="plastid" evidence="2"/>
<sequence length="79" mass="8083">MAFVSSTGLAYSAILLTTKLVAFSIPFLIAIGFEPAATFLMPCLTIADANTVAVVVPSPATSFVLDAACLISATPVFSI</sequence>
<gene>
    <name evidence="2" type="primary">orf148</name>
</gene>
<keyword evidence="2" id="KW-0934">Plastid</keyword>
<protein>
    <submittedName>
        <fullName evidence="2">Uncharacterized protein</fullName>
    </submittedName>
</protein>